<dbReference type="Pfam" id="PF12796">
    <property type="entry name" value="Ank_2"/>
    <property type="match status" value="1"/>
</dbReference>
<feature type="repeat" description="ANK" evidence="3">
    <location>
        <begin position="103"/>
        <end position="135"/>
    </location>
</feature>
<evidence type="ECO:0000313" key="5">
    <source>
        <dbReference type="Proteomes" id="UP000245263"/>
    </source>
</evidence>
<gene>
    <name evidence="4" type="ORF">LPTSP3_g34960</name>
</gene>
<protein>
    <recommendedName>
        <fullName evidence="6">Ankyrin repeat protein</fullName>
    </recommendedName>
</protein>
<accession>A0ABM7UTP4</accession>
<sequence length="159" mass="17575">MILDNLISISRVLLFSFLLLGQQNCMEDENVKRPGPSLEARFFHAVHDSNEERIEACLKEGISIDKKDSLGNSAIILAADKEDRSLVQFLIGKGANVNVRNIAGETAVFRSVFRGNLEILKLLVAAGAEHKIKNVEGLSATDLAEDRGEEKILLYLKKL</sequence>
<dbReference type="Proteomes" id="UP000245263">
    <property type="component" value="Chromosome 1"/>
</dbReference>
<dbReference type="PANTHER" id="PTHR24171">
    <property type="entry name" value="ANKYRIN REPEAT DOMAIN-CONTAINING PROTEIN 39-RELATED"/>
    <property type="match status" value="1"/>
</dbReference>
<dbReference type="SUPFAM" id="SSF48403">
    <property type="entry name" value="Ankyrin repeat"/>
    <property type="match status" value="1"/>
</dbReference>
<reference evidence="4 5" key="1">
    <citation type="submission" date="2021-08" db="EMBL/GenBank/DDBJ databases">
        <title>Complete genome sequence of Leptospira kobayashii strain E30.</title>
        <authorList>
            <person name="Nakao R."/>
            <person name="Nakamura S."/>
            <person name="Masuzawa T."/>
            <person name="Koizumi N."/>
        </authorList>
    </citation>
    <scope>NUCLEOTIDE SEQUENCE [LARGE SCALE GENOMIC DNA]</scope>
    <source>
        <strain evidence="4 5">E30</strain>
    </source>
</reference>
<name>A0ABM7UTP4_9LEPT</name>
<dbReference type="PANTHER" id="PTHR24171:SF9">
    <property type="entry name" value="ANKYRIN REPEAT DOMAIN-CONTAINING PROTEIN 39"/>
    <property type="match status" value="1"/>
</dbReference>
<evidence type="ECO:0008006" key="6">
    <source>
        <dbReference type="Google" id="ProtNLM"/>
    </source>
</evidence>
<dbReference type="SMART" id="SM00248">
    <property type="entry name" value="ANK"/>
    <property type="match status" value="3"/>
</dbReference>
<evidence type="ECO:0000256" key="2">
    <source>
        <dbReference type="ARBA" id="ARBA00023043"/>
    </source>
</evidence>
<dbReference type="EMBL" id="AP025028">
    <property type="protein sequence ID" value="BDA80566.1"/>
    <property type="molecule type" value="Genomic_DNA"/>
</dbReference>
<proteinExistence type="predicted"/>
<evidence type="ECO:0000256" key="3">
    <source>
        <dbReference type="PROSITE-ProRule" id="PRU00023"/>
    </source>
</evidence>
<evidence type="ECO:0000256" key="1">
    <source>
        <dbReference type="ARBA" id="ARBA00022737"/>
    </source>
</evidence>
<feature type="repeat" description="ANK" evidence="3">
    <location>
        <begin position="70"/>
        <end position="102"/>
    </location>
</feature>
<dbReference type="InterPro" id="IPR036770">
    <property type="entry name" value="Ankyrin_rpt-contain_sf"/>
</dbReference>
<organism evidence="4 5">
    <name type="scientific">Leptospira kobayashii</name>
    <dbReference type="NCBI Taxonomy" id="1917830"/>
    <lineage>
        <taxon>Bacteria</taxon>
        <taxon>Pseudomonadati</taxon>
        <taxon>Spirochaetota</taxon>
        <taxon>Spirochaetia</taxon>
        <taxon>Leptospirales</taxon>
        <taxon>Leptospiraceae</taxon>
        <taxon>Leptospira</taxon>
    </lineage>
</organism>
<dbReference type="InterPro" id="IPR002110">
    <property type="entry name" value="Ankyrin_rpt"/>
</dbReference>
<evidence type="ECO:0000313" key="4">
    <source>
        <dbReference type="EMBL" id="BDA80566.1"/>
    </source>
</evidence>
<dbReference type="PROSITE" id="PS50297">
    <property type="entry name" value="ANK_REP_REGION"/>
    <property type="match status" value="1"/>
</dbReference>
<keyword evidence="1" id="KW-0677">Repeat</keyword>
<keyword evidence="2 3" id="KW-0040">ANK repeat</keyword>
<dbReference type="PROSITE" id="PS50088">
    <property type="entry name" value="ANK_REPEAT"/>
    <property type="match status" value="2"/>
</dbReference>
<dbReference type="Gene3D" id="1.25.40.20">
    <property type="entry name" value="Ankyrin repeat-containing domain"/>
    <property type="match status" value="1"/>
</dbReference>
<keyword evidence="5" id="KW-1185">Reference proteome</keyword>